<accession>A0A9D6QRR1</accession>
<reference evidence="2" key="1">
    <citation type="submission" date="2020-07" db="EMBL/GenBank/DDBJ databases">
        <title>Huge and variable diversity of episymbiotic CPR bacteria and DPANN archaea in groundwater ecosystems.</title>
        <authorList>
            <person name="He C.Y."/>
            <person name="Keren R."/>
            <person name="Whittaker M."/>
            <person name="Farag I.F."/>
            <person name="Doudna J."/>
            <person name="Cate J.H.D."/>
            <person name="Banfield J.F."/>
        </authorList>
    </citation>
    <scope>NUCLEOTIDE SEQUENCE</scope>
    <source>
        <strain evidence="2">NC_groundwater_972_Pr1_S-0.2um_49_27</strain>
    </source>
</reference>
<dbReference type="AlphaFoldDB" id="A0A9D6QRR1"/>
<keyword evidence="1" id="KW-1133">Transmembrane helix</keyword>
<evidence type="ECO:0000313" key="3">
    <source>
        <dbReference type="Proteomes" id="UP000808388"/>
    </source>
</evidence>
<organism evidence="2 3">
    <name type="scientific">Candidatus Sungiibacteriota bacterium</name>
    <dbReference type="NCBI Taxonomy" id="2750080"/>
    <lineage>
        <taxon>Bacteria</taxon>
        <taxon>Candidatus Sungiibacteriota</taxon>
    </lineage>
</organism>
<sequence>MDWRTARQLTVIFIAVLVVGGILFFLTYGYFHQPASCTDNKKNQGEEEVDCGGPCEPCAFKHQKPAEVFFARVLPLRPGNYDVVAEIQNPNDHLAANPLAYRVHVFDDHGVEIATRENLTFAYPSDKIYIVESNFLTERKPVHASLEVIDQATLWTFTNDLRPEFQIGNKTYVVSADNEVKVTADVMSRADFGFNQVEIRVALLDNAGNVVGAAKTILDHVSPRQSRRVEFTWPQAPQDLVAHVDIEAKANGLDKTNVFLP</sequence>
<keyword evidence="1" id="KW-0472">Membrane</keyword>
<feature type="transmembrane region" description="Helical" evidence="1">
    <location>
        <begin position="12"/>
        <end position="31"/>
    </location>
</feature>
<name>A0A9D6QRR1_9BACT</name>
<evidence type="ECO:0000256" key="1">
    <source>
        <dbReference type="SAM" id="Phobius"/>
    </source>
</evidence>
<dbReference type="Proteomes" id="UP000808388">
    <property type="component" value="Unassembled WGS sequence"/>
</dbReference>
<proteinExistence type="predicted"/>
<gene>
    <name evidence="2" type="ORF">HY220_00735</name>
</gene>
<evidence type="ECO:0000313" key="2">
    <source>
        <dbReference type="EMBL" id="MBI3627264.1"/>
    </source>
</evidence>
<dbReference type="InterPro" id="IPR047676">
    <property type="entry name" value="FxLYD_dom"/>
</dbReference>
<protein>
    <submittedName>
        <fullName evidence="2">Uncharacterized protein</fullName>
    </submittedName>
</protein>
<keyword evidence="1" id="KW-0812">Transmembrane</keyword>
<dbReference type="NCBIfam" id="NF038353">
    <property type="entry name" value="FxLYD_dom"/>
    <property type="match status" value="1"/>
</dbReference>
<dbReference type="EMBL" id="JACQCQ010000002">
    <property type="protein sequence ID" value="MBI3627264.1"/>
    <property type="molecule type" value="Genomic_DNA"/>
</dbReference>
<comment type="caution">
    <text evidence="2">The sequence shown here is derived from an EMBL/GenBank/DDBJ whole genome shotgun (WGS) entry which is preliminary data.</text>
</comment>